<dbReference type="PANTHER" id="PTHR13475">
    <property type="entry name" value="NEUGRIN"/>
    <property type="match status" value="1"/>
</dbReference>
<evidence type="ECO:0000256" key="1">
    <source>
        <dbReference type="ARBA" id="ARBA00003548"/>
    </source>
</evidence>
<accession>A0ABR1WV92</accession>
<dbReference type="RefSeq" id="XP_066721566.1">
    <property type="nucleotide sequence ID" value="XM_066853425.1"/>
</dbReference>
<keyword evidence="8" id="KW-1185">Reference proteome</keyword>
<evidence type="ECO:0000313" key="7">
    <source>
        <dbReference type="EMBL" id="KAK8087042.1"/>
    </source>
</evidence>
<dbReference type="Pfam" id="PF06413">
    <property type="entry name" value="Neugrin"/>
    <property type="match status" value="1"/>
</dbReference>
<dbReference type="EMBL" id="JAQQWL010000002">
    <property type="protein sequence ID" value="KAK8087042.1"/>
    <property type="molecule type" value="Genomic_DNA"/>
</dbReference>
<keyword evidence="5" id="KW-0809">Transit peptide</keyword>
<proteinExistence type="inferred from homology"/>
<dbReference type="PANTHER" id="PTHR13475:SF3">
    <property type="entry name" value="NEUGRIN"/>
    <property type="match status" value="1"/>
</dbReference>
<evidence type="ECO:0000256" key="3">
    <source>
        <dbReference type="ARBA" id="ARBA00010895"/>
    </source>
</evidence>
<feature type="region of interest" description="Disordered" evidence="6">
    <location>
        <begin position="261"/>
        <end position="290"/>
    </location>
</feature>
<name>A0ABR1WV92_9PEZI</name>
<evidence type="ECO:0000256" key="6">
    <source>
        <dbReference type="SAM" id="MobiDB-lite"/>
    </source>
</evidence>
<sequence length="290" mass="33215">MVSRGPSGLPRQLAILENHHTTFLGTLAPQHLQDQDLPSSSNGYGARSVSYADPEVPVVELGNAQNGGAVFELSQDTIDTLSAETERLSVASDRGSTTGRNRSDSPRSRSRAPVERPYKTDSPRSRSRAPLERQYQTKHIGIRQKDHGAEREPDDRPPKKKEAWRVQKEALKEKFPEGWAPRKRLSPDALEGIKALHKQFPTEYTTPVLAAKFRVSPEVIRRILRAKWTPTTKQEERRQERWFNRGKNIWSQMAELGMKPPKRWREEGVTRDPKWNVKRGPRTEYPYVPK</sequence>
<protein>
    <recommendedName>
        <fullName evidence="4">Required for respiratory growth protein 9, mitochondrial</fullName>
    </recommendedName>
</protein>
<dbReference type="InterPro" id="IPR010487">
    <property type="entry name" value="NGRN/Rrg9"/>
</dbReference>
<comment type="caution">
    <text evidence="7">The sequence shown here is derived from an EMBL/GenBank/DDBJ whole genome shotgun (WGS) entry which is preliminary data.</text>
</comment>
<feature type="compositionally biased region" description="Basic and acidic residues" evidence="6">
    <location>
        <begin position="263"/>
        <end position="275"/>
    </location>
</feature>
<organism evidence="7 8">
    <name type="scientific">Apiospora phragmitis</name>
    <dbReference type="NCBI Taxonomy" id="2905665"/>
    <lineage>
        <taxon>Eukaryota</taxon>
        <taxon>Fungi</taxon>
        <taxon>Dikarya</taxon>
        <taxon>Ascomycota</taxon>
        <taxon>Pezizomycotina</taxon>
        <taxon>Sordariomycetes</taxon>
        <taxon>Xylariomycetidae</taxon>
        <taxon>Amphisphaeriales</taxon>
        <taxon>Apiosporaceae</taxon>
        <taxon>Apiospora</taxon>
    </lineage>
</organism>
<evidence type="ECO:0000256" key="5">
    <source>
        <dbReference type="ARBA" id="ARBA00022946"/>
    </source>
</evidence>
<evidence type="ECO:0000313" key="8">
    <source>
        <dbReference type="Proteomes" id="UP001480595"/>
    </source>
</evidence>
<dbReference type="GeneID" id="92086488"/>
<comment type="function">
    <text evidence="1">Required for respiratory activity and maintenance and expression of the mitochondrial genome.</text>
</comment>
<comment type="similarity">
    <text evidence="3">Belongs to the RRG9 family.</text>
</comment>
<reference evidence="7 8" key="1">
    <citation type="submission" date="2023-01" db="EMBL/GenBank/DDBJ databases">
        <title>Analysis of 21 Apiospora genomes using comparative genomics revels a genus with tremendous synthesis potential of carbohydrate active enzymes and secondary metabolites.</title>
        <authorList>
            <person name="Sorensen T."/>
        </authorList>
    </citation>
    <scope>NUCLEOTIDE SEQUENCE [LARGE SCALE GENOMIC DNA]</scope>
    <source>
        <strain evidence="7 8">CBS 135458</strain>
    </source>
</reference>
<evidence type="ECO:0000256" key="2">
    <source>
        <dbReference type="ARBA" id="ARBA00004173"/>
    </source>
</evidence>
<feature type="region of interest" description="Disordered" evidence="6">
    <location>
        <begin position="86"/>
        <end position="165"/>
    </location>
</feature>
<evidence type="ECO:0000256" key="4">
    <source>
        <dbReference type="ARBA" id="ARBA00013566"/>
    </source>
</evidence>
<gene>
    <name evidence="7" type="ORF">PG994_002016</name>
</gene>
<dbReference type="Proteomes" id="UP001480595">
    <property type="component" value="Unassembled WGS sequence"/>
</dbReference>
<comment type="subcellular location">
    <subcellularLocation>
        <location evidence="2">Mitochondrion</location>
    </subcellularLocation>
</comment>
<feature type="compositionally biased region" description="Basic and acidic residues" evidence="6">
    <location>
        <begin position="143"/>
        <end position="165"/>
    </location>
</feature>
<feature type="compositionally biased region" description="Basic and acidic residues" evidence="6">
    <location>
        <begin position="101"/>
        <end position="124"/>
    </location>
</feature>